<protein>
    <recommendedName>
        <fullName evidence="3">Cyclic lactone autoinducer peptide</fullName>
    </recommendedName>
</protein>
<dbReference type="Proteomes" id="UP000194885">
    <property type="component" value="Unassembled WGS sequence"/>
</dbReference>
<dbReference type="EMBL" id="NGKW01000003">
    <property type="protein sequence ID" value="OTN93704.1"/>
    <property type="molecule type" value="Genomic_DNA"/>
</dbReference>
<dbReference type="AlphaFoldDB" id="A0A242BDY2"/>
<gene>
    <name evidence="1" type="ORF">A5810_001580</name>
</gene>
<proteinExistence type="predicted"/>
<accession>A0A242BDY2</accession>
<reference evidence="1 2" key="1">
    <citation type="submission" date="2017-05" db="EMBL/GenBank/DDBJ databases">
        <title>The Genome Sequence of Enterococcus faecium 7H8_DIV0219.</title>
        <authorList>
            <consortium name="The Broad Institute Genomics Platform"/>
            <consortium name="The Broad Institute Genomic Center for Infectious Diseases"/>
            <person name="Earl A."/>
            <person name="Manson A."/>
            <person name="Schwartman J."/>
            <person name="Gilmore M."/>
            <person name="Abouelleil A."/>
            <person name="Cao P."/>
            <person name="Chapman S."/>
            <person name="Cusick C."/>
            <person name="Shea T."/>
            <person name="Young S."/>
            <person name="Neafsey D."/>
            <person name="Nusbaum C."/>
            <person name="Birren B."/>
        </authorList>
    </citation>
    <scope>NUCLEOTIDE SEQUENCE [LARGE SCALE GENOMIC DNA]</scope>
    <source>
        <strain evidence="1 2">7H8_DIV0219</strain>
    </source>
</reference>
<evidence type="ECO:0008006" key="3">
    <source>
        <dbReference type="Google" id="ProtNLM"/>
    </source>
</evidence>
<dbReference type="RefSeq" id="WP_086323386.1">
    <property type="nucleotide sequence ID" value="NZ_NGKW01000003.1"/>
</dbReference>
<evidence type="ECO:0000313" key="1">
    <source>
        <dbReference type="EMBL" id="OTN93704.1"/>
    </source>
</evidence>
<dbReference type="InterPro" id="IPR009229">
    <property type="entry name" value="AgrD"/>
</dbReference>
<comment type="caution">
    <text evidence="1">The sequence shown here is derived from an EMBL/GenBank/DDBJ whole genome shotgun (WGS) entry which is preliminary data.</text>
</comment>
<evidence type="ECO:0000313" key="2">
    <source>
        <dbReference type="Proteomes" id="UP000194885"/>
    </source>
</evidence>
<name>A0A242BDY2_ENTFC</name>
<organism evidence="1 2">
    <name type="scientific">Enterococcus faecium</name>
    <name type="common">Streptococcus faecium</name>
    <dbReference type="NCBI Taxonomy" id="1352"/>
    <lineage>
        <taxon>Bacteria</taxon>
        <taxon>Bacillati</taxon>
        <taxon>Bacillota</taxon>
        <taxon>Bacilli</taxon>
        <taxon>Lactobacillales</taxon>
        <taxon>Enterococcaceae</taxon>
        <taxon>Enterococcus</taxon>
    </lineage>
</organism>
<dbReference type="NCBIfam" id="TIGR04223">
    <property type="entry name" value="quorum_AgrD"/>
    <property type="match status" value="1"/>
</dbReference>
<sequence length="50" mass="5609">MLVNVLKLNRVLLGCLATLALSIFSHSIKNCCFLATYEPDMPDELKEIVK</sequence>